<dbReference type="PANTHER" id="PTHR42966:SF2">
    <property type="entry name" value="PSEUDAMINIC ACID SYNTHASE"/>
    <property type="match status" value="1"/>
</dbReference>
<evidence type="ECO:0000313" key="3">
    <source>
        <dbReference type="Proteomes" id="UP000176326"/>
    </source>
</evidence>
<dbReference type="InterPro" id="IPR013785">
    <property type="entry name" value="Aldolase_TIM"/>
</dbReference>
<dbReference type="SUPFAM" id="SSF51569">
    <property type="entry name" value="Aldolase"/>
    <property type="match status" value="1"/>
</dbReference>
<feature type="domain" description="AFP-like" evidence="1">
    <location>
        <begin position="289"/>
        <end position="348"/>
    </location>
</feature>
<evidence type="ECO:0000313" key="2">
    <source>
        <dbReference type="EMBL" id="OGZ27280.1"/>
    </source>
</evidence>
<dbReference type="GO" id="GO:0016051">
    <property type="term" value="P:carbohydrate biosynthetic process"/>
    <property type="evidence" value="ECO:0007669"/>
    <property type="project" value="InterPro"/>
</dbReference>
<dbReference type="CDD" id="cd11615">
    <property type="entry name" value="SAF_NeuB_like"/>
    <property type="match status" value="1"/>
</dbReference>
<dbReference type="PANTHER" id="PTHR42966">
    <property type="entry name" value="N-ACETYLNEURAMINATE SYNTHASE"/>
    <property type="match status" value="1"/>
</dbReference>
<dbReference type="InterPro" id="IPR020030">
    <property type="entry name" value="Pseudaminic_synth_PseI"/>
</dbReference>
<name>A0A1G2EPM2_9BACT</name>
<reference evidence="2 3" key="1">
    <citation type="journal article" date="2016" name="Nat. Commun.">
        <title>Thousands of microbial genomes shed light on interconnected biogeochemical processes in an aquifer system.</title>
        <authorList>
            <person name="Anantharaman K."/>
            <person name="Brown C.T."/>
            <person name="Hug L.A."/>
            <person name="Sharon I."/>
            <person name="Castelle C.J."/>
            <person name="Probst A.J."/>
            <person name="Thomas B.C."/>
            <person name="Singh A."/>
            <person name="Wilkins M.J."/>
            <person name="Karaoz U."/>
            <person name="Brodie E.L."/>
            <person name="Williams K.H."/>
            <person name="Hubbard S.S."/>
            <person name="Banfield J.F."/>
        </authorList>
    </citation>
    <scope>NUCLEOTIDE SEQUENCE [LARGE SCALE GENOMIC DNA]</scope>
</reference>
<dbReference type="Gene3D" id="3.90.1210.10">
    <property type="entry name" value="Antifreeze-like/N-acetylneuraminic acid synthase C-terminal domain"/>
    <property type="match status" value="1"/>
</dbReference>
<dbReference type="Pfam" id="PF03102">
    <property type="entry name" value="NeuB"/>
    <property type="match status" value="1"/>
</dbReference>
<dbReference type="InterPro" id="IPR057736">
    <property type="entry name" value="SAF_PseI/NeuA/NeuB"/>
</dbReference>
<accession>A0A1G2EPM2</accession>
<dbReference type="EMBL" id="MHMN01000047">
    <property type="protein sequence ID" value="OGZ27280.1"/>
    <property type="molecule type" value="Genomic_DNA"/>
</dbReference>
<dbReference type="GO" id="GO:0047444">
    <property type="term" value="F:N-acylneuraminate-9-phosphate synthase activity"/>
    <property type="evidence" value="ECO:0007669"/>
    <property type="project" value="TreeGrafter"/>
</dbReference>
<comment type="caution">
    <text evidence="2">The sequence shown here is derived from an EMBL/GenBank/DDBJ whole genome shotgun (WGS) entry which is preliminary data.</text>
</comment>
<dbReference type="Proteomes" id="UP000176326">
    <property type="component" value="Unassembled WGS sequence"/>
</dbReference>
<dbReference type="PROSITE" id="PS50844">
    <property type="entry name" value="AFP_LIKE"/>
    <property type="match status" value="1"/>
</dbReference>
<dbReference type="InterPro" id="IPR013132">
    <property type="entry name" value="PseI/NeuA/B-like_N"/>
</dbReference>
<dbReference type="NCBIfam" id="TIGR03586">
    <property type="entry name" value="PseI"/>
    <property type="match status" value="1"/>
</dbReference>
<sequence length="351" mass="39162">MKLRIGSNYRPFIIAEMSGNHNQSLERALKIVDAAAAAGAQAVKLQTYTADTLTLDVDSKDFLITDKNSLWSGRKLYDLYQEAHTPWDWHKSIFQYGKKKNIFVFSTPFDETAVDFLESLNAPFYKVASFEINHLPLLRKIALTGKPIVISTGMASISELTEALDTIRNAGRKNQIVLLKCTSAYPASPKDANLRTLPHMRELFDCQVGLSDHSKGLGVALAAIAQGATVIEKHLTLSRSDGGVDSAFSLEPDELKELVVESKRVWQSLGIIRYGATESEVSSVQFRRSMYISQDMKRGDVLKYGKNLRVVRPGYGLPAKFLPQFNGRKVLKTVKAGTRVTWNLLDRNIHI</sequence>
<proteinExistence type="predicted"/>
<dbReference type="InterPro" id="IPR051690">
    <property type="entry name" value="PseI-like"/>
</dbReference>
<dbReference type="InterPro" id="IPR006190">
    <property type="entry name" value="SAF_AFP_Neu5Ac"/>
</dbReference>
<dbReference type="Gene3D" id="3.20.20.70">
    <property type="entry name" value="Aldolase class I"/>
    <property type="match status" value="1"/>
</dbReference>
<dbReference type="InterPro" id="IPR036732">
    <property type="entry name" value="AFP_Neu5c_C_sf"/>
</dbReference>
<evidence type="ECO:0000259" key="1">
    <source>
        <dbReference type="PROSITE" id="PS50844"/>
    </source>
</evidence>
<protein>
    <submittedName>
        <fullName evidence="2">Pseudaminic acid synthase</fullName>
    </submittedName>
</protein>
<dbReference type="SUPFAM" id="SSF51269">
    <property type="entry name" value="AFP III-like domain"/>
    <property type="match status" value="1"/>
</dbReference>
<dbReference type="InterPro" id="IPR013974">
    <property type="entry name" value="SAF"/>
</dbReference>
<organism evidence="2 3">
    <name type="scientific">Candidatus Nealsonbacteria bacterium RIFOXYC1_FULL_40_7</name>
    <dbReference type="NCBI Taxonomy" id="1801678"/>
    <lineage>
        <taxon>Bacteria</taxon>
        <taxon>Candidatus Nealsoniibacteriota</taxon>
    </lineage>
</organism>
<dbReference type="AlphaFoldDB" id="A0A1G2EPM2"/>
<dbReference type="Pfam" id="PF08666">
    <property type="entry name" value="SAF"/>
    <property type="match status" value="1"/>
</dbReference>
<gene>
    <name evidence="2" type="ORF">A2427_01080</name>
</gene>